<dbReference type="Proteomes" id="UP000007254">
    <property type="component" value="Chromosome"/>
</dbReference>
<feature type="domain" description="CNNM transmembrane" evidence="11">
    <location>
        <begin position="1"/>
        <end position="179"/>
    </location>
</feature>
<dbReference type="GO" id="GO:0005886">
    <property type="term" value="C:plasma membrane"/>
    <property type="evidence" value="ECO:0007669"/>
    <property type="project" value="TreeGrafter"/>
</dbReference>
<name>G0GC37_WINT7</name>
<keyword evidence="2 8" id="KW-0812">Transmembrane</keyword>
<evidence type="ECO:0000259" key="10">
    <source>
        <dbReference type="PROSITE" id="PS51371"/>
    </source>
</evidence>
<feature type="domain" description="CBS" evidence="10">
    <location>
        <begin position="198"/>
        <end position="258"/>
    </location>
</feature>
<feature type="domain" description="CBS" evidence="10">
    <location>
        <begin position="260"/>
        <end position="320"/>
    </location>
</feature>
<evidence type="ECO:0000256" key="7">
    <source>
        <dbReference type="PROSITE-ProRule" id="PRU00703"/>
    </source>
</evidence>
<feature type="transmembrane region" description="Helical" evidence="9">
    <location>
        <begin position="124"/>
        <end position="149"/>
    </location>
</feature>
<comment type="subcellular location">
    <subcellularLocation>
        <location evidence="1">Membrane</location>
        <topology evidence="1">Multi-pass membrane protein</topology>
    </subcellularLocation>
</comment>
<proteinExistence type="predicted"/>
<evidence type="ECO:0000313" key="13">
    <source>
        <dbReference type="Proteomes" id="UP000007254"/>
    </source>
</evidence>
<gene>
    <name evidence="12" type="ordered locus">Spith_0114</name>
</gene>
<evidence type="ECO:0000256" key="5">
    <source>
        <dbReference type="ARBA" id="ARBA00023122"/>
    </source>
</evidence>
<evidence type="ECO:0000256" key="4">
    <source>
        <dbReference type="ARBA" id="ARBA00022989"/>
    </source>
</evidence>
<dbReference type="InterPro" id="IPR046342">
    <property type="entry name" value="CBS_dom_sf"/>
</dbReference>
<dbReference type="SUPFAM" id="SSF56176">
    <property type="entry name" value="FAD-binding/transporter-associated domain-like"/>
    <property type="match status" value="1"/>
</dbReference>
<dbReference type="PANTHER" id="PTHR22777:SF4">
    <property type="entry name" value="UPF0053 PROTEIN SLL1254"/>
    <property type="match status" value="1"/>
</dbReference>
<evidence type="ECO:0000256" key="8">
    <source>
        <dbReference type="PROSITE-ProRule" id="PRU01193"/>
    </source>
</evidence>
<dbReference type="KEGG" id="stq:Spith_0114"/>
<dbReference type="Pfam" id="PF00571">
    <property type="entry name" value="CBS"/>
    <property type="match status" value="2"/>
</dbReference>
<keyword evidence="13" id="KW-1185">Reference proteome</keyword>
<evidence type="ECO:0000256" key="2">
    <source>
        <dbReference type="ARBA" id="ARBA00022692"/>
    </source>
</evidence>
<organism evidence="12 13">
    <name type="scientific">Winmispira thermophila (strain ATCC 700085 / DSM 6578 / Z-1203)</name>
    <name type="common">Spirochaeta thermophila</name>
    <dbReference type="NCBI Taxonomy" id="869211"/>
    <lineage>
        <taxon>Bacteria</taxon>
        <taxon>Pseudomonadati</taxon>
        <taxon>Spirochaetota</taxon>
        <taxon>Spirochaetia</taxon>
        <taxon>Winmispirales</taxon>
        <taxon>Winmispiraceae</taxon>
        <taxon>Winmispira</taxon>
    </lineage>
</organism>
<evidence type="ECO:0000256" key="9">
    <source>
        <dbReference type="SAM" id="Phobius"/>
    </source>
</evidence>
<dbReference type="SMART" id="SM01091">
    <property type="entry name" value="CorC_HlyC"/>
    <property type="match status" value="1"/>
</dbReference>
<dbReference type="STRING" id="869211.Spith_0114"/>
<keyword evidence="5 7" id="KW-0129">CBS domain</keyword>
<dbReference type="CDD" id="cd04590">
    <property type="entry name" value="CBS_pair_CorC_HlyC_assoc"/>
    <property type="match status" value="1"/>
</dbReference>
<dbReference type="PANTHER" id="PTHR22777">
    <property type="entry name" value="HEMOLYSIN-RELATED"/>
    <property type="match status" value="1"/>
</dbReference>
<evidence type="ECO:0008006" key="14">
    <source>
        <dbReference type="Google" id="ProtNLM"/>
    </source>
</evidence>
<dbReference type="PROSITE" id="PS51371">
    <property type="entry name" value="CBS"/>
    <property type="match status" value="2"/>
</dbReference>
<evidence type="ECO:0000313" key="12">
    <source>
        <dbReference type="EMBL" id="AEJ60401.1"/>
    </source>
</evidence>
<keyword evidence="4 8" id="KW-1133">Transmembrane helix</keyword>
<dbReference type="GO" id="GO:0050660">
    <property type="term" value="F:flavin adenine dinucleotide binding"/>
    <property type="evidence" value="ECO:0007669"/>
    <property type="project" value="InterPro"/>
</dbReference>
<dbReference type="OrthoDB" id="9798188at2"/>
<dbReference type="InterPro" id="IPR000644">
    <property type="entry name" value="CBS_dom"/>
</dbReference>
<dbReference type="PROSITE" id="PS51846">
    <property type="entry name" value="CNNM"/>
    <property type="match status" value="1"/>
</dbReference>
<feature type="transmembrane region" description="Helical" evidence="9">
    <location>
        <begin position="79"/>
        <end position="103"/>
    </location>
</feature>
<protein>
    <recommendedName>
        <fullName evidence="14">HlyC/CorC family transporter</fullName>
    </recommendedName>
</protein>
<dbReference type="Gene3D" id="3.30.465.10">
    <property type="match status" value="1"/>
</dbReference>
<dbReference type="HOGENOM" id="CLU_015237_4_1_12"/>
<reference evidence="12 13" key="1">
    <citation type="submission" date="2011-06" db="EMBL/GenBank/DDBJ databases">
        <title>The complete genome of Spirochaeta thermophila DSM 6578.</title>
        <authorList>
            <consortium name="US DOE Joint Genome Institute (JGI-PGF)"/>
            <person name="Lucas S."/>
            <person name="Lapidus A."/>
            <person name="Bruce D."/>
            <person name="Goodwin L."/>
            <person name="Pitluck S."/>
            <person name="Peters L."/>
            <person name="Kyrpides N."/>
            <person name="Mavromatis K."/>
            <person name="Ivanova N."/>
            <person name="Mikailova N."/>
            <person name="Pagani I."/>
            <person name="Chertkov O."/>
            <person name="Detter J.C."/>
            <person name="Tapia R."/>
            <person name="Han C."/>
            <person name="Land M."/>
            <person name="Hauser L."/>
            <person name="Markowitz V."/>
            <person name="Cheng J.-F."/>
            <person name="Hugenholtz P."/>
            <person name="Woyke T."/>
            <person name="Wu D."/>
            <person name="Spring S."/>
            <person name="Merkhoffer B."/>
            <person name="Schneider S."/>
            <person name="Klenk H.-P."/>
            <person name="Eisen J.A."/>
        </authorList>
    </citation>
    <scope>NUCLEOTIDE SEQUENCE [LARGE SCALE GENOMIC DNA]</scope>
    <source>
        <strain evidence="13">ATCC 700085 / DSM 6578 / Z-1203</strain>
    </source>
</reference>
<dbReference type="InterPro" id="IPR016169">
    <property type="entry name" value="FAD-bd_PCMH_sub2"/>
</dbReference>
<evidence type="ECO:0000256" key="1">
    <source>
        <dbReference type="ARBA" id="ARBA00004141"/>
    </source>
</evidence>
<dbReference type="EMBL" id="CP002903">
    <property type="protein sequence ID" value="AEJ60401.1"/>
    <property type="molecule type" value="Genomic_DNA"/>
</dbReference>
<dbReference type="Pfam" id="PF01595">
    <property type="entry name" value="CNNM"/>
    <property type="match status" value="1"/>
</dbReference>
<evidence type="ECO:0000259" key="11">
    <source>
        <dbReference type="PROSITE" id="PS51846"/>
    </source>
</evidence>
<dbReference type="Gene3D" id="3.10.580.10">
    <property type="entry name" value="CBS-domain"/>
    <property type="match status" value="1"/>
</dbReference>
<accession>G0GC37</accession>
<dbReference type="SUPFAM" id="SSF54631">
    <property type="entry name" value="CBS-domain pair"/>
    <property type="match status" value="1"/>
</dbReference>
<dbReference type="Pfam" id="PF03471">
    <property type="entry name" value="CorC_HlyC"/>
    <property type="match status" value="1"/>
</dbReference>
<keyword evidence="6 8" id="KW-0472">Membrane</keyword>
<dbReference type="RefSeq" id="WP_014623807.1">
    <property type="nucleotide sequence ID" value="NC_017583.1"/>
</dbReference>
<dbReference type="AlphaFoldDB" id="G0GC37"/>
<dbReference type="InterPro" id="IPR002550">
    <property type="entry name" value="CNNM"/>
</dbReference>
<dbReference type="InterPro" id="IPR005170">
    <property type="entry name" value="Transptr-assoc_dom"/>
</dbReference>
<dbReference type="InterPro" id="IPR044751">
    <property type="entry name" value="Ion_transp-like_CBS"/>
</dbReference>
<evidence type="ECO:0000256" key="3">
    <source>
        <dbReference type="ARBA" id="ARBA00022737"/>
    </source>
</evidence>
<keyword evidence="3" id="KW-0677">Repeat</keyword>
<sequence>MIVPLLVLAFLLFLSAFFSGTETAFTSLSFVDIQTLKKKAPKKGHLIEKMLSQPDIFLTTVLIGNNLANLSASAFTTTLTIRLAGSTAVGLSTGVLTMVVLLFSEILPKRLAFHHNTFIALHTVRILWILSFAFRPVIWILSGITRILLPRNEQPPLTEEAILHTLSLAHSTGALEPYKTRMMRRIIRFSEATLHTIMTHRTRIFSLPQALTVGEALPHVLSRPFSRIPLYHQNPEDISGIVHLRDLLKAHAGGKADTPLFRLAVTPLFLPETMRIYDAFTALTKAQHKMAIVLDEYGGLAGLVTTEDIIEEIVGELYDENEQKEETPLRRLPHGWYKVAGKAPLYLLLETFELDLEEKPDASTVAGYLTEVRGTLPEPGEVIETPLGTFKVTARSKTSIDWVEYLPPGREEHGEGPLPR</sequence>
<dbReference type="InterPro" id="IPR036318">
    <property type="entry name" value="FAD-bd_PCMH-like_sf"/>
</dbReference>
<evidence type="ECO:0000256" key="6">
    <source>
        <dbReference type="ARBA" id="ARBA00023136"/>
    </source>
</evidence>